<feature type="compositionally biased region" description="Acidic residues" evidence="4">
    <location>
        <begin position="223"/>
        <end position="241"/>
    </location>
</feature>
<dbReference type="KEGG" id="sgn:SGRA_3490"/>
<protein>
    <recommendedName>
        <fullName evidence="3">Small ribosomal subunit protein bS16</fullName>
    </recommendedName>
</protein>
<evidence type="ECO:0000256" key="3">
    <source>
        <dbReference type="HAMAP-Rule" id="MF_00385"/>
    </source>
</evidence>
<reference evidence="5 6" key="1">
    <citation type="journal article" date="2012" name="Stand. Genomic Sci.">
        <title>Complete genome sequencing and analysis of Saprospira grandis str. Lewin, a predatory marine bacterium.</title>
        <authorList>
            <person name="Saw J.H."/>
            <person name="Yuryev A."/>
            <person name="Kanbe M."/>
            <person name="Hou S."/>
            <person name="Young A.G."/>
            <person name="Aizawa S."/>
            <person name="Alam M."/>
        </authorList>
    </citation>
    <scope>NUCLEOTIDE SEQUENCE [LARGE SCALE GENOMIC DNA]</scope>
    <source>
        <strain evidence="5 6">Lewin</strain>
    </source>
</reference>
<dbReference type="GO" id="GO:0003735">
    <property type="term" value="F:structural constituent of ribosome"/>
    <property type="evidence" value="ECO:0007669"/>
    <property type="project" value="InterPro"/>
</dbReference>
<dbReference type="Proteomes" id="UP000007519">
    <property type="component" value="Chromosome"/>
</dbReference>
<dbReference type="NCBIfam" id="TIGR00002">
    <property type="entry name" value="S16"/>
    <property type="match status" value="1"/>
</dbReference>
<dbReference type="GO" id="GO:0015935">
    <property type="term" value="C:small ribosomal subunit"/>
    <property type="evidence" value="ECO:0007669"/>
    <property type="project" value="TreeGrafter"/>
</dbReference>
<dbReference type="eggNOG" id="COG0228">
    <property type="taxonomic scope" value="Bacteria"/>
</dbReference>
<evidence type="ECO:0000256" key="4">
    <source>
        <dbReference type="SAM" id="MobiDB-lite"/>
    </source>
</evidence>
<comment type="similarity">
    <text evidence="3">Belongs to the bacterial ribosomal protein bS16 family.</text>
</comment>
<dbReference type="HAMAP" id="MF_00385">
    <property type="entry name" value="Ribosomal_bS16"/>
    <property type="match status" value="1"/>
</dbReference>
<keyword evidence="6" id="KW-1185">Reference proteome</keyword>
<dbReference type="SUPFAM" id="SSF54565">
    <property type="entry name" value="Ribosomal protein S16"/>
    <property type="match status" value="1"/>
</dbReference>
<dbReference type="EMBL" id="CP002831">
    <property type="protein sequence ID" value="AFC26214.1"/>
    <property type="molecule type" value="Genomic_DNA"/>
</dbReference>
<organism evidence="5 6">
    <name type="scientific">Saprospira grandis (strain Lewin)</name>
    <dbReference type="NCBI Taxonomy" id="984262"/>
    <lineage>
        <taxon>Bacteria</taxon>
        <taxon>Pseudomonadati</taxon>
        <taxon>Bacteroidota</taxon>
        <taxon>Saprospiria</taxon>
        <taxon>Saprospirales</taxon>
        <taxon>Saprospiraceae</taxon>
        <taxon>Saprospira</taxon>
    </lineage>
</organism>
<dbReference type="AlphaFoldDB" id="H6L050"/>
<feature type="compositionally biased region" description="Basic and acidic residues" evidence="4">
    <location>
        <begin position="192"/>
        <end position="205"/>
    </location>
</feature>
<feature type="region of interest" description="Disordered" evidence="4">
    <location>
        <begin position="192"/>
        <end position="241"/>
    </location>
</feature>
<accession>H6L050</accession>
<dbReference type="InterPro" id="IPR023803">
    <property type="entry name" value="Ribosomal_bS16_dom_sf"/>
</dbReference>
<evidence type="ECO:0000256" key="2">
    <source>
        <dbReference type="ARBA" id="ARBA00023274"/>
    </source>
</evidence>
<feature type="region of interest" description="Disordered" evidence="4">
    <location>
        <begin position="1"/>
        <end position="48"/>
    </location>
</feature>
<dbReference type="Gene3D" id="3.30.1320.10">
    <property type="match status" value="1"/>
</dbReference>
<feature type="compositionally biased region" description="Basic and acidic residues" evidence="4">
    <location>
        <begin position="35"/>
        <end position="46"/>
    </location>
</feature>
<proteinExistence type="inferred from homology"/>
<dbReference type="PANTHER" id="PTHR12919:SF20">
    <property type="entry name" value="SMALL RIBOSOMAL SUBUNIT PROTEIN BS16M"/>
    <property type="match status" value="1"/>
</dbReference>
<evidence type="ECO:0000313" key="6">
    <source>
        <dbReference type="Proteomes" id="UP000007519"/>
    </source>
</evidence>
<dbReference type="STRING" id="984262.SGRA_3490"/>
<keyword evidence="1 3" id="KW-0689">Ribosomal protein</keyword>
<dbReference type="HOGENOM" id="CLU_100590_0_1_10"/>
<dbReference type="GO" id="GO:0005737">
    <property type="term" value="C:cytoplasm"/>
    <property type="evidence" value="ECO:0007669"/>
    <property type="project" value="UniProtKB-ARBA"/>
</dbReference>
<sequence>MAAGQTKGETKWSLKGRASSEPPHSPTWPKARAAPKKEKEKGKNSEKSVSLCFRKAPPLVQQVQWGIKITGLNFTDMPVKIRLQRKGRKKAPFYHIVIADSRAPRDGKYIQRIGTYNPLTVPATINVDRDAAFDWLMKGAQPTDTVRAILKFKGVFYKKHLQRGVAKGALTQEQADAKLAQWIEGKEAVVESRREQTKQRLEKQRQMIFGTPPAKPEPKVEEAPEATEVEASTEEGTDAEA</sequence>
<evidence type="ECO:0000313" key="5">
    <source>
        <dbReference type="EMBL" id="AFC26214.1"/>
    </source>
</evidence>
<dbReference type="GO" id="GO:0006412">
    <property type="term" value="P:translation"/>
    <property type="evidence" value="ECO:0007669"/>
    <property type="project" value="UniProtKB-UniRule"/>
</dbReference>
<dbReference type="PANTHER" id="PTHR12919">
    <property type="entry name" value="30S RIBOSOMAL PROTEIN S16"/>
    <property type="match status" value="1"/>
</dbReference>
<keyword evidence="2 3" id="KW-0687">Ribonucleoprotein</keyword>
<evidence type="ECO:0000256" key="1">
    <source>
        <dbReference type="ARBA" id="ARBA00022980"/>
    </source>
</evidence>
<name>H6L050_SAPGL</name>
<dbReference type="InterPro" id="IPR000307">
    <property type="entry name" value="Ribosomal_bS16"/>
</dbReference>
<gene>
    <name evidence="3 5" type="primary">rpsP</name>
    <name evidence="5" type="ordered locus">SGRA_3490</name>
</gene>
<dbReference type="Pfam" id="PF00886">
    <property type="entry name" value="Ribosomal_S16"/>
    <property type="match status" value="1"/>
</dbReference>